<dbReference type="EMBL" id="JAWJWF010000045">
    <property type="protein sequence ID" value="KAK6627501.1"/>
    <property type="molecule type" value="Genomic_DNA"/>
</dbReference>
<accession>A0ABR1AUU4</accession>
<proteinExistence type="predicted"/>
<gene>
    <name evidence="2" type="ORF">RUM44_009979</name>
</gene>
<evidence type="ECO:0000313" key="3">
    <source>
        <dbReference type="Proteomes" id="UP001359485"/>
    </source>
</evidence>
<protein>
    <submittedName>
        <fullName evidence="2">Uncharacterized protein</fullName>
    </submittedName>
</protein>
<reference evidence="2 3" key="1">
    <citation type="submission" date="2023-09" db="EMBL/GenBank/DDBJ databases">
        <title>Genomes of two closely related lineages of the louse Polyplax serrata with different host specificities.</title>
        <authorList>
            <person name="Martinu J."/>
            <person name="Tarabai H."/>
            <person name="Stefka J."/>
            <person name="Hypsa V."/>
        </authorList>
    </citation>
    <scope>NUCLEOTIDE SEQUENCE [LARGE SCALE GENOMIC DNA]</scope>
    <source>
        <strain evidence="2">98ZLc_SE</strain>
    </source>
</reference>
<sequence>MSTVRFRATGQPKNKKRTTPAQSSLEGWEEIFRLKKVYDYTECEEENKDEEKVEEDEGLAAYHSSAPLVFVQTLRKEYSPPLVPVWVFLLIKRFSNRRRRKWEFWTPPDVERNLILGLCRGPNPFF</sequence>
<name>A0ABR1AUU4_POLSC</name>
<feature type="region of interest" description="Disordered" evidence="1">
    <location>
        <begin position="1"/>
        <end position="23"/>
    </location>
</feature>
<organism evidence="2 3">
    <name type="scientific">Polyplax serrata</name>
    <name type="common">Common mouse louse</name>
    <dbReference type="NCBI Taxonomy" id="468196"/>
    <lineage>
        <taxon>Eukaryota</taxon>
        <taxon>Metazoa</taxon>
        <taxon>Ecdysozoa</taxon>
        <taxon>Arthropoda</taxon>
        <taxon>Hexapoda</taxon>
        <taxon>Insecta</taxon>
        <taxon>Pterygota</taxon>
        <taxon>Neoptera</taxon>
        <taxon>Paraneoptera</taxon>
        <taxon>Psocodea</taxon>
        <taxon>Troctomorpha</taxon>
        <taxon>Phthiraptera</taxon>
        <taxon>Anoplura</taxon>
        <taxon>Polyplacidae</taxon>
        <taxon>Polyplax</taxon>
    </lineage>
</organism>
<evidence type="ECO:0000313" key="2">
    <source>
        <dbReference type="EMBL" id="KAK6627501.1"/>
    </source>
</evidence>
<keyword evidence="3" id="KW-1185">Reference proteome</keyword>
<dbReference type="Proteomes" id="UP001359485">
    <property type="component" value="Unassembled WGS sequence"/>
</dbReference>
<comment type="caution">
    <text evidence="2">The sequence shown here is derived from an EMBL/GenBank/DDBJ whole genome shotgun (WGS) entry which is preliminary data.</text>
</comment>
<evidence type="ECO:0000256" key="1">
    <source>
        <dbReference type="SAM" id="MobiDB-lite"/>
    </source>
</evidence>